<evidence type="ECO:0000256" key="3">
    <source>
        <dbReference type="ARBA" id="ARBA00016090"/>
    </source>
</evidence>
<evidence type="ECO:0000313" key="12">
    <source>
        <dbReference type="Proteomes" id="UP000658131"/>
    </source>
</evidence>
<proteinExistence type="inferred from homology"/>
<dbReference type="Proteomes" id="UP000658131">
    <property type="component" value="Unassembled WGS sequence"/>
</dbReference>
<dbReference type="PROSITE" id="PS51464">
    <property type="entry name" value="SIS"/>
    <property type="match status" value="2"/>
</dbReference>
<dbReference type="SUPFAM" id="SSF56235">
    <property type="entry name" value="N-terminal nucleophile aminohydrolases (Ntn hydrolases)"/>
    <property type="match status" value="1"/>
</dbReference>
<feature type="domain" description="SIS" evidence="10">
    <location>
        <begin position="281"/>
        <end position="421"/>
    </location>
</feature>
<dbReference type="InterPro" id="IPR005855">
    <property type="entry name" value="GFAT"/>
</dbReference>
<dbReference type="InterPro" id="IPR017932">
    <property type="entry name" value="GATase_2_dom"/>
</dbReference>
<comment type="caution">
    <text evidence="11">The sequence shown here is derived from an EMBL/GenBank/DDBJ whole genome shotgun (WGS) entry which is preliminary data.</text>
</comment>
<evidence type="ECO:0000256" key="1">
    <source>
        <dbReference type="ARBA" id="ARBA00001031"/>
    </source>
</evidence>
<dbReference type="EMBL" id="JACRTB010000009">
    <property type="protein sequence ID" value="MBC8576145.1"/>
    <property type="molecule type" value="Genomic_DNA"/>
</dbReference>
<dbReference type="Pfam" id="PF13522">
    <property type="entry name" value="GATase_6"/>
    <property type="match status" value="1"/>
</dbReference>
<dbReference type="InterPro" id="IPR046348">
    <property type="entry name" value="SIS_dom_sf"/>
</dbReference>
<evidence type="ECO:0000256" key="5">
    <source>
        <dbReference type="ARBA" id="ARBA00022679"/>
    </source>
</evidence>
<dbReference type="GO" id="GO:0004360">
    <property type="term" value="F:glutamine-fructose-6-phosphate transaminase (isomerizing) activity"/>
    <property type="evidence" value="ECO:0007669"/>
    <property type="project" value="UniProtKB-EC"/>
</dbReference>
<accession>A0ABR7NIX0</accession>
<dbReference type="InterPro" id="IPR047084">
    <property type="entry name" value="GFAT_N"/>
</dbReference>
<gene>
    <name evidence="8 11" type="primary">glmS</name>
    <name evidence="11" type="ORF">H8717_06960</name>
</gene>
<dbReference type="Gene3D" id="3.40.50.10490">
    <property type="entry name" value="Glucose-6-phosphate isomerase like protein, domain 1"/>
    <property type="match status" value="2"/>
</dbReference>
<evidence type="ECO:0000256" key="4">
    <source>
        <dbReference type="ARBA" id="ARBA00022576"/>
    </source>
</evidence>
<comment type="subunit">
    <text evidence="8">Homodimer.</text>
</comment>
<organism evidence="11 12">
    <name type="scientific">Yanshouia hominis</name>
    <dbReference type="NCBI Taxonomy" id="2763673"/>
    <lineage>
        <taxon>Bacteria</taxon>
        <taxon>Bacillati</taxon>
        <taxon>Bacillota</taxon>
        <taxon>Clostridia</taxon>
        <taxon>Eubacteriales</taxon>
        <taxon>Oscillospiraceae</taxon>
        <taxon>Yanshouia</taxon>
    </lineage>
</organism>
<evidence type="ECO:0000256" key="8">
    <source>
        <dbReference type="HAMAP-Rule" id="MF_00164"/>
    </source>
</evidence>
<dbReference type="InterPro" id="IPR035490">
    <property type="entry name" value="GlmS/FrlB_SIS"/>
</dbReference>
<name>A0ABR7NIX0_9FIRM</name>
<dbReference type="HAMAP" id="MF_00164">
    <property type="entry name" value="GlmS"/>
    <property type="match status" value="1"/>
</dbReference>
<dbReference type="InterPro" id="IPR029055">
    <property type="entry name" value="Ntn_hydrolases_N"/>
</dbReference>
<feature type="active site" description="For Fru-6P isomerization activity" evidence="8">
    <location>
        <position position="600"/>
    </location>
</feature>
<reference evidence="11 12" key="1">
    <citation type="submission" date="2020-08" db="EMBL/GenBank/DDBJ databases">
        <title>Genome public.</title>
        <authorList>
            <person name="Liu C."/>
            <person name="Sun Q."/>
        </authorList>
    </citation>
    <scope>NUCLEOTIDE SEQUENCE [LARGE SCALE GENOMIC DNA]</scope>
    <source>
        <strain evidence="11 12">BX1</strain>
    </source>
</reference>
<evidence type="ECO:0000259" key="9">
    <source>
        <dbReference type="PROSITE" id="PS51278"/>
    </source>
</evidence>
<dbReference type="RefSeq" id="WP_262399696.1">
    <property type="nucleotide sequence ID" value="NZ_JACRTB010000009.1"/>
</dbReference>
<dbReference type="CDD" id="cd05008">
    <property type="entry name" value="SIS_GlmS_GlmD_1"/>
    <property type="match status" value="1"/>
</dbReference>
<keyword evidence="5 8" id="KW-0808">Transferase</keyword>
<dbReference type="EC" id="2.6.1.16" evidence="2 8"/>
<evidence type="ECO:0000313" key="11">
    <source>
        <dbReference type="EMBL" id="MBC8576145.1"/>
    </source>
</evidence>
<keyword evidence="8" id="KW-0963">Cytoplasm</keyword>
<dbReference type="InterPro" id="IPR001347">
    <property type="entry name" value="SIS_dom"/>
</dbReference>
<dbReference type="SUPFAM" id="SSF53697">
    <property type="entry name" value="SIS domain"/>
    <property type="match status" value="1"/>
</dbReference>
<dbReference type="NCBIfam" id="NF001484">
    <property type="entry name" value="PRK00331.1"/>
    <property type="match status" value="1"/>
</dbReference>
<dbReference type="PANTHER" id="PTHR10937:SF0">
    <property type="entry name" value="GLUTAMINE--FRUCTOSE-6-PHOSPHATE TRANSAMINASE (ISOMERIZING)"/>
    <property type="match status" value="1"/>
</dbReference>
<comment type="subcellular location">
    <subcellularLocation>
        <location evidence="8">Cytoplasm</location>
    </subcellularLocation>
</comment>
<sequence>MCGIIGYSGHREACGILLDGLERLEYRGYDSAGILVSDNGTFHTVKRSGRLSNLRAAVERHPLKGCCGMGHTRWATHGGPTDENAHPHGTERVMLVHNGIIENYLELRGLLTEQGYSFLSQTDTEVAACYLDYCYHGDPIDAIREALNKIEGAYAFVIMFSDHPDTIYAIRKDGPLLAALGDGENFVASDITAVISYTNRYFVLDEGEIAVVTPRRIRILGMDGKPREKAVQTVTWDIEQAQKDGYEHFMLKEIHEQPDALRHTISPRVKNGLPDWSGDGLPKDFFSRFERIQIVACGTAMHAGMIGKTIIEKLARIPVEVDIASEFRYRDPILTGNTLVIIVSQSGETADSLAALRLAKQMELSTLAIVNVAGSSIAREAEHVLYTFAGPEISVASTKAYSVQISLLYLIAFTLGQEKGLLSEEQVRVLTRQLFASAEAVRGALRLQERIEMSAKSLAGAEHLFFLGRGLDYALACEGSLKLKEVSYVHCEAYAAGELKHGTISLITEGVPVIALCTQTALLPKMLSNIKETTARGAKVFVIAKQGETISQDVADTVLLLDDFDDLFMPFPAVTVLQLIAYFTARQRGCDIDKPRNLAKSVTVE</sequence>
<keyword evidence="6" id="KW-0677">Repeat</keyword>
<comment type="catalytic activity">
    <reaction evidence="1 8">
        <text>D-fructose 6-phosphate + L-glutamine = D-glucosamine 6-phosphate + L-glutamate</text>
        <dbReference type="Rhea" id="RHEA:13237"/>
        <dbReference type="ChEBI" id="CHEBI:29985"/>
        <dbReference type="ChEBI" id="CHEBI:58359"/>
        <dbReference type="ChEBI" id="CHEBI:58725"/>
        <dbReference type="ChEBI" id="CHEBI:61527"/>
        <dbReference type="EC" id="2.6.1.16"/>
    </reaction>
</comment>
<dbReference type="PROSITE" id="PS51278">
    <property type="entry name" value="GATASE_TYPE_2"/>
    <property type="match status" value="1"/>
</dbReference>
<feature type="domain" description="Glutamine amidotransferase type-2" evidence="9">
    <location>
        <begin position="2"/>
        <end position="215"/>
    </location>
</feature>
<dbReference type="Pfam" id="PF01380">
    <property type="entry name" value="SIS"/>
    <property type="match status" value="2"/>
</dbReference>
<keyword evidence="4 8" id="KW-0032">Aminotransferase</keyword>
<dbReference type="Gene3D" id="3.60.20.10">
    <property type="entry name" value="Glutamine Phosphoribosylpyrophosphate, subunit 1, domain 1"/>
    <property type="match status" value="1"/>
</dbReference>
<evidence type="ECO:0000259" key="10">
    <source>
        <dbReference type="PROSITE" id="PS51464"/>
    </source>
</evidence>
<dbReference type="PANTHER" id="PTHR10937">
    <property type="entry name" value="GLUCOSAMINE--FRUCTOSE-6-PHOSPHATE AMINOTRANSFERASE, ISOMERIZING"/>
    <property type="match status" value="1"/>
</dbReference>
<protein>
    <recommendedName>
        <fullName evidence="3 8">Glutamine--fructose-6-phosphate aminotransferase [isomerizing]</fullName>
        <ecNumber evidence="2 8">2.6.1.16</ecNumber>
    </recommendedName>
    <alternativeName>
        <fullName evidence="8">D-fructose-6-phosphate amidotransferase</fullName>
    </alternativeName>
    <alternativeName>
        <fullName evidence="8">GFAT</fullName>
    </alternativeName>
    <alternativeName>
        <fullName evidence="8">Glucosamine-6-phosphate synthase</fullName>
    </alternativeName>
    <alternativeName>
        <fullName evidence="8">Hexosephosphate aminotransferase</fullName>
    </alternativeName>
    <alternativeName>
        <fullName evidence="8">L-glutamine--D-fructose-6-phosphate amidotransferase</fullName>
    </alternativeName>
</protein>
<evidence type="ECO:0000256" key="6">
    <source>
        <dbReference type="ARBA" id="ARBA00022737"/>
    </source>
</evidence>
<dbReference type="InterPro" id="IPR035466">
    <property type="entry name" value="GlmS/AgaS_SIS"/>
</dbReference>
<dbReference type="NCBIfam" id="TIGR01135">
    <property type="entry name" value="glmS"/>
    <property type="match status" value="1"/>
</dbReference>
<evidence type="ECO:0000256" key="2">
    <source>
        <dbReference type="ARBA" id="ARBA00012916"/>
    </source>
</evidence>
<dbReference type="CDD" id="cd05009">
    <property type="entry name" value="SIS_GlmS_GlmD_2"/>
    <property type="match status" value="1"/>
</dbReference>
<dbReference type="CDD" id="cd00714">
    <property type="entry name" value="GFAT"/>
    <property type="match status" value="1"/>
</dbReference>
<feature type="active site" description="Nucleophile; for GATase activity" evidence="8">
    <location>
        <position position="2"/>
    </location>
</feature>
<feature type="initiator methionine" description="Removed" evidence="8">
    <location>
        <position position="1"/>
    </location>
</feature>
<comment type="function">
    <text evidence="8">Catalyzes the first step in hexosamine metabolism, converting fructose-6P into glucosamine-6P using glutamine as a nitrogen source.</text>
</comment>
<feature type="domain" description="SIS" evidence="10">
    <location>
        <begin position="454"/>
        <end position="595"/>
    </location>
</feature>
<keyword evidence="12" id="KW-1185">Reference proteome</keyword>
<keyword evidence="7" id="KW-0315">Glutamine amidotransferase</keyword>
<evidence type="ECO:0000256" key="7">
    <source>
        <dbReference type="ARBA" id="ARBA00022962"/>
    </source>
</evidence>